<feature type="compositionally biased region" description="Basic and acidic residues" evidence="1">
    <location>
        <begin position="113"/>
        <end position="127"/>
    </location>
</feature>
<accession>A0A8H2WTN3</accession>
<dbReference type="Proteomes" id="UP000663846">
    <property type="component" value="Unassembled WGS sequence"/>
</dbReference>
<protein>
    <recommendedName>
        <fullName evidence="4">Rho termination factor N-terminal domain-containing protein</fullName>
    </recommendedName>
</protein>
<proteinExistence type="predicted"/>
<name>A0A8H2WTN3_9AGAM</name>
<reference evidence="2" key="1">
    <citation type="submission" date="2021-01" db="EMBL/GenBank/DDBJ databases">
        <authorList>
            <person name="Kaushik A."/>
        </authorList>
    </citation>
    <scope>NUCLEOTIDE SEQUENCE</scope>
    <source>
        <strain evidence="2">AG1-1C</strain>
    </source>
</reference>
<dbReference type="EMBL" id="CAJMWS010000309">
    <property type="protein sequence ID" value="CAE6406669.1"/>
    <property type="molecule type" value="Genomic_DNA"/>
</dbReference>
<dbReference type="AlphaFoldDB" id="A0A8H2WTN3"/>
<feature type="region of interest" description="Disordered" evidence="1">
    <location>
        <begin position="101"/>
        <end position="127"/>
    </location>
</feature>
<comment type="caution">
    <text evidence="2">The sequence shown here is derived from an EMBL/GenBank/DDBJ whole genome shotgun (WGS) entry which is preliminary data.</text>
</comment>
<evidence type="ECO:0000313" key="2">
    <source>
        <dbReference type="EMBL" id="CAE6406669.1"/>
    </source>
</evidence>
<evidence type="ECO:0000256" key="1">
    <source>
        <dbReference type="SAM" id="MobiDB-lite"/>
    </source>
</evidence>
<evidence type="ECO:0000313" key="3">
    <source>
        <dbReference type="Proteomes" id="UP000663846"/>
    </source>
</evidence>
<feature type="compositionally biased region" description="Polar residues" evidence="1">
    <location>
        <begin position="248"/>
        <end position="259"/>
    </location>
</feature>
<evidence type="ECO:0008006" key="4">
    <source>
        <dbReference type="Google" id="ProtNLM"/>
    </source>
</evidence>
<feature type="region of interest" description="Disordered" evidence="1">
    <location>
        <begin position="203"/>
        <end position="259"/>
    </location>
</feature>
<feature type="region of interest" description="Disordered" evidence="1">
    <location>
        <begin position="283"/>
        <end position="303"/>
    </location>
</feature>
<gene>
    <name evidence="2" type="ORF">RDB_LOCUS62968</name>
</gene>
<organism evidence="2 3">
    <name type="scientific">Rhizoctonia solani</name>
    <dbReference type="NCBI Taxonomy" id="456999"/>
    <lineage>
        <taxon>Eukaryota</taxon>
        <taxon>Fungi</taxon>
        <taxon>Dikarya</taxon>
        <taxon>Basidiomycota</taxon>
        <taxon>Agaricomycotina</taxon>
        <taxon>Agaricomycetes</taxon>
        <taxon>Cantharellales</taxon>
        <taxon>Ceratobasidiaceae</taxon>
        <taxon>Rhizoctonia</taxon>
    </lineage>
</organism>
<sequence>MDHASLLKLNVAKLKEKCKELKIAGYSKLSKPLLIERLVAFGWSVGAKDGTSNVKLAKLQPLPEIADKPINYTPKYLTNNLGHVQTVAESSQQRLEECLPEKAAATTKRPRKNKDNKEPANKRTKKAKIDTIDNSYAPYIGDLPRATPSPLDDVRNEVENFRTNRAAMQECSPSPHLTRSHLAQLSNDLVHCMPPVCLPSTHTQAKKLEPTRPTPATAPRKSNNANPSRVGTPDAIRPRGPNCPRPSTIKTQNQVAQLQPQPISTAPLRNPQTYKPKAFKPLTILRPPRTNSPKPIPSSEIASTETSNFQAPDLCTSFPLISMPPSTARRRQAERMSVVFSGIIDCEVLGLCVGVSRAWRYAVYLSAVHALRRSFSGARLDSVFKQIKEPRMTNMWMYLRARRLEAQSRHETFRASWLGQFFECEGEILGLGRGFEPVSRKMWTSPDDDRQIIVALRFISTRVVFSLARRYNEYDQKWINPVDQVVGAEEIVPDEIWRITTSSVGGNLKSFHILYDTGEVIGLVPSPRQGITGQRVAKNRPHIEVLESESGGLRADWRAYINSCELDSRSSLQDSITSGNRESYVAGVSAFWLRSVSLEDDGLKTVARKYVLSCVEPNSLSGEYKTAIDMAGDVAGAASHVVNGKSRHQVGLYISE</sequence>